<evidence type="ECO:0000256" key="4">
    <source>
        <dbReference type="ARBA" id="ARBA00023115"/>
    </source>
</evidence>
<organism evidence="8 9">
    <name type="scientific">Novosphingobium cyanobacteriorum</name>
    <dbReference type="NCBI Taxonomy" id="3024215"/>
    <lineage>
        <taxon>Bacteria</taxon>
        <taxon>Pseudomonadati</taxon>
        <taxon>Pseudomonadota</taxon>
        <taxon>Alphaproteobacteria</taxon>
        <taxon>Sphingomonadales</taxon>
        <taxon>Sphingomonadaceae</taxon>
        <taxon>Novosphingobium</taxon>
    </lineage>
</organism>
<keyword evidence="3 5" id="KW-0745">Spermidine biosynthesis</keyword>
<comment type="caution">
    <text evidence="5">Lacks conserved residue(s) required for the propagation of feature annotation.</text>
</comment>
<dbReference type="Proteomes" id="UP001222770">
    <property type="component" value="Unassembled WGS sequence"/>
</dbReference>
<feature type="domain" description="PABS" evidence="7">
    <location>
        <begin position="222"/>
        <end position="457"/>
    </location>
</feature>
<keyword evidence="5" id="KW-1003">Cell membrane</keyword>
<keyword evidence="2 5" id="KW-0808">Transferase</keyword>
<dbReference type="PROSITE" id="PS51006">
    <property type="entry name" value="PABS_2"/>
    <property type="match status" value="1"/>
</dbReference>
<evidence type="ECO:0000256" key="6">
    <source>
        <dbReference type="PROSITE-ProRule" id="PRU00354"/>
    </source>
</evidence>
<feature type="binding site" evidence="5">
    <location>
        <begin position="360"/>
        <end position="361"/>
    </location>
    <ligand>
        <name>S-methyl-5'-thioadenosine</name>
        <dbReference type="ChEBI" id="CHEBI:17509"/>
    </ligand>
</feature>
<feature type="binding site" evidence="5">
    <location>
        <position position="306"/>
    </location>
    <ligand>
        <name>spermidine</name>
        <dbReference type="ChEBI" id="CHEBI:57834"/>
    </ligand>
</feature>
<dbReference type="SUPFAM" id="SSF53335">
    <property type="entry name" value="S-adenosyl-L-methionine-dependent methyltransferases"/>
    <property type="match status" value="1"/>
</dbReference>
<dbReference type="Pfam" id="PF01564">
    <property type="entry name" value="Spermine_synth"/>
    <property type="match status" value="1"/>
</dbReference>
<comment type="function">
    <text evidence="5">Catalyzes the irreversible transfer of a propylamine group from the amino donor S-adenosylmethioninamine (decarboxy-AdoMet) to putrescine (1,4-diaminobutane) to yield spermidine.</text>
</comment>
<sequence>MGDPVRGDEDGAEPGAPASLAVILLVSVLVVATCGLIYELLAGTLASYLLGDSVTQFSTVIGSYLFAMGIGSYLSRHVRHNEIGVFVRVEILIAALGGWSAAGLFLLFPIVEDFRVALYALVLAIGILVGLEIPLLIRILRHRFAFRDLVSNVLTYDYIGALIASLLFPLVLVPWLGMIRTGFVFGLANVGVAVALLLALRGRQSVGRDLAAALIVLASLIAGLLAADRIQRWSEVAFYAEPVVYARSTPYQRIVITRRGEDLRLYLNGNLQFSTRDEYRYHEALVWPVLGRIANPKQVLILGGGDGLAAREVLRDPRVSKVTLVDLDPEMTHLFRDVPQLAQLNRHSLSSPRMQVINGDAFRWVREASGPYDAILIDFPDPTEFSLGKLYTESFYREVARLLAPAGVMTVQSTSPLIAPRSYWTVASTLEAAGLSARGYHAYVPSFGEWGFTMAAHAPPGDTVILPAGLRFLTQASERAMFDFPPDMARRPTPVNRLDNQALVRSFAEEWGHYDG</sequence>
<keyword evidence="9" id="KW-1185">Reference proteome</keyword>
<feature type="transmembrane region" description="Helical" evidence="5">
    <location>
        <begin position="20"/>
        <end position="41"/>
    </location>
</feature>
<feature type="binding site" evidence="5">
    <location>
        <position position="252"/>
    </location>
    <ligand>
        <name>S-methyl-5'-thioadenosine</name>
        <dbReference type="ChEBI" id="CHEBI:17509"/>
    </ligand>
</feature>
<dbReference type="PROSITE" id="PS01330">
    <property type="entry name" value="PABS_1"/>
    <property type="match status" value="1"/>
</dbReference>
<comment type="similarity">
    <text evidence="1 5">Belongs to the spermidine/spermine synthase family.</text>
</comment>
<feature type="transmembrane region" description="Helical" evidence="5">
    <location>
        <begin position="178"/>
        <end position="198"/>
    </location>
</feature>
<dbReference type="EC" id="2.5.1.16" evidence="5"/>
<keyword evidence="5" id="KW-1133">Transmembrane helix</keyword>
<feature type="transmembrane region" description="Helical" evidence="5">
    <location>
        <begin position="86"/>
        <end position="110"/>
    </location>
</feature>
<dbReference type="InterPro" id="IPR029063">
    <property type="entry name" value="SAM-dependent_MTases_sf"/>
</dbReference>
<evidence type="ECO:0000256" key="2">
    <source>
        <dbReference type="ARBA" id="ARBA00022679"/>
    </source>
</evidence>
<evidence type="ECO:0000256" key="3">
    <source>
        <dbReference type="ARBA" id="ARBA00023066"/>
    </source>
</evidence>
<feature type="binding site" evidence="5">
    <location>
        <position position="282"/>
    </location>
    <ligand>
        <name>spermidine</name>
        <dbReference type="ChEBI" id="CHEBI:57834"/>
    </ligand>
</feature>
<dbReference type="InterPro" id="IPR030374">
    <property type="entry name" value="PABS"/>
</dbReference>
<proteinExistence type="inferred from homology"/>
<feature type="transmembrane region" description="Helical" evidence="5">
    <location>
        <begin position="53"/>
        <end position="74"/>
    </location>
</feature>
<comment type="subunit">
    <text evidence="5">Homodimer or homotetramer.</text>
</comment>
<evidence type="ECO:0000313" key="8">
    <source>
        <dbReference type="EMBL" id="MDF8335100.1"/>
    </source>
</evidence>
<keyword evidence="5" id="KW-0472">Membrane</keyword>
<protein>
    <recommendedName>
        <fullName evidence="5">Polyamine aminopropyltransferase</fullName>
    </recommendedName>
    <alternativeName>
        <fullName evidence="5">Putrescine aminopropyltransferase</fullName>
        <shortName evidence="5">PAPT</shortName>
    </alternativeName>
    <alternativeName>
        <fullName evidence="5">Spermidine synthase</fullName>
        <shortName evidence="5">SPDS</shortName>
        <shortName evidence="5">SPDSY</shortName>
        <ecNumber evidence="5">2.5.1.16</ecNumber>
    </alternativeName>
</protein>
<keyword evidence="5" id="KW-0812">Transmembrane</keyword>
<comment type="catalytic activity">
    <reaction evidence="5">
        <text>S-adenosyl 3-(methylsulfanyl)propylamine + putrescine = S-methyl-5'-thioadenosine + spermidine + H(+)</text>
        <dbReference type="Rhea" id="RHEA:12721"/>
        <dbReference type="ChEBI" id="CHEBI:15378"/>
        <dbReference type="ChEBI" id="CHEBI:17509"/>
        <dbReference type="ChEBI" id="CHEBI:57443"/>
        <dbReference type="ChEBI" id="CHEBI:57834"/>
        <dbReference type="ChEBI" id="CHEBI:326268"/>
        <dbReference type="EC" id="2.5.1.16"/>
    </reaction>
</comment>
<feature type="transmembrane region" description="Helical" evidence="5">
    <location>
        <begin position="116"/>
        <end position="137"/>
    </location>
</feature>
<name>A0ABT6CPT2_9SPHN</name>
<dbReference type="CDD" id="cd02440">
    <property type="entry name" value="AdoMet_MTases"/>
    <property type="match status" value="1"/>
</dbReference>
<dbReference type="EMBL" id="JAROCY010000021">
    <property type="protein sequence ID" value="MDF8335100.1"/>
    <property type="molecule type" value="Genomic_DNA"/>
</dbReference>
<evidence type="ECO:0000256" key="1">
    <source>
        <dbReference type="ARBA" id="ARBA00007867"/>
    </source>
</evidence>
<feature type="transmembrane region" description="Helical" evidence="5">
    <location>
        <begin position="149"/>
        <end position="172"/>
    </location>
</feature>
<evidence type="ECO:0000256" key="5">
    <source>
        <dbReference type="HAMAP-Rule" id="MF_00198"/>
    </source>
</evidence>
<evidence type="ECO:0000313" key="9">
    <source>
        <dbReference type="Proteomes" id="UP001222770"/>
    </source>
</evidence>
<dbReference type="GO" id="GO:0004766">
    <property type="term" value="F:spermidine synthase activity"/>
    <property type="evidence" value="ECO:0007669"/>
    <property type="project" value="UniProtKB-EC"/>
</dbReference>
<feature type="binding site" evidence="5">
    <location>
        <position position="326"/>
    </location>
    <ligand>
        <name>S-methyl-5'-thioadenosine</name>
        <dbReference type="ChEBI" id="CHEBI:17509"/>
    </ligand>
</feature>
<comment type="pathway">
    <text evidence="5">Amine and polyamine biosynthesis; spermidine biosynthesis; spermidine from putrescine: step 1/1.</text>
</comment>
<dbReference type="InterPro" id="IPR001045">
    <property type="entry name" value="Spermi_synthase"/>
</dbReference>
<comment type="subcellular location">
    <subcellularLocation>
        <location evidence="5">Cell membrane</location>
        <topology evidence="5">Multi-pass membrane protein</topology>
    </subcellularLocation>
</comment>
<dbReference type="NCBIfam" id="NF002956">
    <property type="entry name" value="PRK03612.1"/>
    <property type="match status" value="1"/>
</dbReference>
<dbReference type="InterPro" id="IPR030373">
    <property type="entry name" value="PABS_CS"/>
</dbReference>
<feature type="transmembrane region" description="Helical" evidence="5">
    <location>
        <begin position="210"/>
        <end position="227"/>
    </location>
</feature>
<keyword evidence="4 5" id="KW-0620">Polyamine biosynthesis</keyword>
<reference evidence="8 9" key="1">
    <citation type="submission" date="2023-03" db="EMBL/GenBank/DDBJ databases">
        <title>Novosphingobium cyanobacteriorum sp. nov., isolated from a eutrophic reservoir during the Microcystis bloom period.</title>
        <authorList>
            <person name="Kang M."/>
            <person name="Le V."/>
            <person name="Ko S.-R."/>
            <person name="Lee S.-A."/>
            <person name="Ahn C.-Y."/>
        </authorList>
    </citation>
    <scope>NUCLEOTIDE SEQUENCE [LARGE SCALE GENOMIC DNA]</scope>
    <source>
        <strain evidence="8 9">HBC54</strain>
    </source>
</reference>
<dbReference type="RefSeq" id="WP_277279933.1">
    <property type="nucleotide sequence ID" value="NZ_JAROCY010000021.1"/>
</dbReference>
<dbReference type="PANTHER" id="PTHR43317:SF1">
    <property type="entry name" value="THERMOSPERMINE SYNTHASE ACAULIS5"/>
    <property type="match status" value="1"/>
</dbReference>
<dbReference type="PANTHER" id="PTHR43317">
    <property type="entry name" value="THERMOSPERMINE SYNTHASE ACAULIS5"/>
    <property type="match status" value="1"/>
</dbReference>
<gene>
    <name evidence="5" type="primary">speE</name>
    <name evidence="8" type="ORF">POM99_17995</name>
</gene>
<evidence type="ECO:0000259" key="7">
    <source>
        <dbReference type="PROSITE" id="PS51006"/>
    </source>
</evidence>
<comment type="caution">
    <text evidence="8">The sequence shown here is derived from an EMBL/GenBank/DDBJ whole genome shotgun (WGS) entry which is preliminary data.</text>
</comment>
<dbReference type="HAMAP" id="MF_00198">
    <property type="entry name" value="Spermidine_synth"/>
    <property type="match status" value="1"/>
</dbReference>
<feature type="active site" description="Proton acceptor" evidence="5 6">
    <location>
        <position position="378"/>
    </location>
</feature>
<accession>A0ABT6CPT2</accession>
<dbReference type="Gene3D" id="3.40.50.150">
    <property type="entry name" value="Vaccinia Virus protein VP39"/>
    <property type="match status" value="1"/>
</dbReference>